<reference evidence="1 2" key="1">
    <citation type="submission" date="2010-10" db="EMBL/GenBank/DDBJ databases">
        <title>The Genome Sequence of Prochlorococcus phage P-SSM3.</title>
        <authorList>
            <consortium name="The Broad Institute Genome Sequencing Platform"/>
            <person name="Henn M.R."/>
            <person name="Sullivan M.S."/>
            <person name="Osburne M.S."/>
            <person name="Levin J."/>
            <person name="Malboeuf C."/>
            <person name="Casali M."/>
            <person name="Russ C."/>
            <person name="Lennon N."/>
            <person name="Chapman S.B."/>
            <person name="Erlich R."/>
            <person name="Young S.K."/>
            <person name="Yandava C."/>
            <person name="Zeng Q."/>
            <person name="Alvarado L."/>
            <person name="Anderson S."/>
            <person name="Berlin A."/>
            <person name="Chen Z."/>
            <person name="Freedman E."/>
            <person name="Gellesch M."/>
            <person name="Goldberg J."/>
            <person name="Green L."/>
            <person name="Griggs A."/>
            <person name="Gujja S."/>
            <person name="Heilman E.R."/>
            <person name="Heiman D."/>
            <person name="Hollinger A."/>
            <person name="Howarth C."/>
            <person name="Larson L."/>
            <person name="Mehta T."/>
            <person name="Pearson M."/>
            <person name="Roberts A."/>
            <person name="Ryan E."/>
            <person name="Saif S."/>
            <person name="Shea T."/>
            <person name="Shenoy N."/>
            <person name="Sisk P."/>
            <person name="Stolte C."/>
            <person name="Sykes S."/>
            <person name="White J."/>
            <person name="Yu Q."/>
            <person name="Coleman M.L."/>
            <person name="Huang K.H."/>
            <person name="Weigele P.R."/>
            <person name="DeFrancesco A.S."/>
            <person name="Kern S.E."/>
            <person name="Thompson L.R."/>
            <person name="Fu R."/>
            <person name="Hombeck B."/>
            <person name="Chisholm S.W."/>
            <person name="Haas B."/>
            <person name="Nusbaum C."/>
            <person name="Birren B."/>
        </authorList>
    </citation>
    <scope>NUCLEOTIDE SEQUENCE [LARGE SCALE GENOMIC DNA]</scope>
    <source>
        <strain evidence="1 2">P-SSM3</strain>
    </source>
</reference>
<dbReference type="KEGG" id="vg:15956852"/>
<dbReference type="Pfam" id="PF13759">
    <property type="entry name" value="2OG-FeII_Oxy_5"/>
    <property type="match status" value="1"/>
</dbReference>
<dbReference type="SUPFAM" id="SSF51197">
    <property type="entry name" value="Clavaminate synthase-like"/>
    <property type="match status" value="1"/>
</dbReference>
<accession>R9S879</accession>
<dbReference type="EMBL" id="HQ337021">
    <property type="protein sequence ID" value="AGN12108.1"/>
    <property type="molecule type" value="Genomic_DNA"/>
</dbReference>
<dbReference type="RefSeq" id="YP_008130097.1">
    <property type="nucleotide sequence ID" value="NC_021559.1"/>
</dbReference>
<dbReference type="Proteomes" id="UP000201670">
    <property type="component" value="Segment"/>
</dbReference>
<protein>
    <submittedName>
        <fullName evidence="1">Uncharacterized protein</fullName>
    </submittedName>
</protein>
<dbReference type="Gene3D" id="2.60.120.620">
    <property type="entry name" value="q2cbj1_9rhob like domain"/>
    <property type="match status" value="1"/>
</dbReference>
<evidence type="ECO:0000313" key="1">
    <source>
        <dbReference type="EMBL" id="AGN12108.1"/>
    </source>
</evidence>
<keyword evidence="2" id="KW-1185">Reference proteome</keyword>
<name>R9S879_9CAUD</name>
<sequence>MTIQVFSPKWFFHDQLSTEDQQKTRELFSDFVNNDDNFQQPKGWNCNVKSSWHHENNTKELWHSWLKHLKPTMDRFVEVVGTKCDVDIIMDNSWANKYDIGDYQEVHDHSDSMRTNISMVYFYDIDDDDEGFRFYNQEHSTIKLLGIDEVLNTPDEQLTIPKVKTGDVLMFPSHYLHLVTPYKGTNTRITFSANFTIAPVPVEEVSTNRPGKDMDLL</sequence>
<dbReference type="InterPro" id="IPR012668">
    <property type="entry name" value="CHP02466"/>
</dbReference>
<gene>
    <name evidence="1" type="ORF">PRAG_00171</name>
</gene>
<organism evidence="1 2">
    <name type="scientific">Prochlorococcus phage P-SSM3</name>
    <dbReference type="NCBI Taxonomy" id="536453"/>
    <lineage>
        <taxon>Viruses</taxon>
        <taxon>Duplodnaviria</taxon>
        <taxon>Heunggongvirae</taxon>
        <taxon>Uroviricota</taxon>
        <taxon>Caudoviricetes</taxon>
        <taxon>Pantevenvirales</taxon>
        <taxon>Kyanoviridae</taxon>
        <taxon>Ronodorvirus</taxon>
        <taxon>Ronodorvirus pssm3</taxon>
    </lineage>
</organism>
<dbReference type="GeneID" id="15956852"/>
<evidence type="ECO:0000313" key="2">
    <source>
        <dbReference type="Proteomes" id="UP000201670"/>
    </source>
</evidence>
<proteinExistence type="predicted"/>